<evidence type="ECO:0000313" key="1">
    <source>
        <dbReference type="EMBL" id="AUM74577.1"/>
    </source>
</evidence>
<dbReference type="AlphaFoldDB" id="A0A2K9MG03"/>
<gene>
    <name evidence="1" type="ORF">CYR75_10050</name>
</gene>
<keyword evidence="2" id="KW-1185">Reference proteome</keyword>
<name>A0A2K9MG03_9RHOB</name>
<evidence type="ECO:0000313" key="2">
    <source>
        <dbReference type="Proteomes" id="UP000234882"/>
    </source>
</evidence>
<reference evidence="2" key="1">
    <citation type="submission" date="2017-12" db="EMBL/GenBank/DDBJ databases">
        <title>Genomic analysis of Paracoccus sp. CBA4604.</title>
        <authorList>
            <person name="Roh S.W."/>
            <person name="Kim J.Y."/>
            <person name="Kim J.S."/>
        </authorList>
    </citation>
    <scope>NUCLEOTIDE SEQUENCE [LARGE SCALE GENOMIC DNA]</scope>
    <source>
        <strain evidence="2">CBA4604</strain>
    </source>
</reference>
<organism evidence="1 2">
    <name type="scientific">Paracoccus jeotgali</name>
    <dbReference type="NCBI Taxonomy" id="2065379"/>
    <lineage>
        <taxon>Bacteria</taxon>
        <taxon>Pseudomonadati</taxon>
        <taxon>Pseudomonadota</taxon>
        <taxon>Alphaproteobacteria</taxon>
        <taxon>Rhodobacterales</taxon>
        <taxon>Paracoccaceae</taxon>
        <taxon>Paracoccus</taxon>
    </lineage>
</organism>
<dbReference type="EMBL" id="CP025583">
    <property type="protein sequence ID" value="AUM74577.1"/>
    <property type="molecule type" value="Genomic_DNA"/>
</dbReference>
<dbReference type="Proteomes" id="UP000234882">
    <property type="component" value="Chromosome"/>
</dbReference>
<accession>A0A2K9MG03</accession>
<proteinExistence type="predicted"/>
<protein>
    <submittedName>
        <fullName evidence="1">Uncharacterized protein</fullName>
    </submittedName>
</protein>
<dbReference type="KEGG" id="paru:CYR75_10050"/>
<sequence length="74" mass="7024">MAAGAGLAGRGGGGCGGLRETRRCGGAGGDGGADAAAGECLADRDLGLRLERGFGRRLAVGQGPGRVLAAGVSR</sequence>